<feature type="compositionally biased region" description="Polar residues" evidence="6">
    <location>
        <begin position="65"/>
        <end position="81"/>
    </location>
</feature>
<keyword evidence="4 7" id="KW-1133">Transmembrane helix</keyword>
<comment type="subcellular location">
    <subcellularLocation>
        <location evidence="1">Membrane</location>
        <topology evidence="1">Single-pass membrane protein</topology>
    </subcellularLocation>
</comment>
<evidence type="ECO:0000256" key="4">
    <source>
        <dbReference type="ARBA" id="ARBA00022989"/>
    </source>
</evidence>
<dbReference type="RefSeq" id="WP_407844100.1">
    <property type="nucleotide sequence ID" value="NZ_BAAFSG010000001.1"/>
</dbReference>
<protein>
    <recommendedName>
        <fullName evidence="10">Conjugal transfer protein TrbI</fullName>
    </recommendedName>
</protein>
<keyword evidence="3 7" id="KW-0812">Transmembrane</keyword>
<evidence type="ECO:0000256" key="3">
    <source>
        <dbReference type="ARBA" id="ARBA00022692"/>
    </source>
</evidence>
<keyword evidence="9" id="KW-1185">Reference proteome</keyword>
<reference evidence="8 9" key="1">
    <citation type="journal article" date="2025" name="Int. J. Syst. Evol. Microbiol.">
        <title>Desulfovibrio falkowii sp. nov., Porphyromonas miyakawae sp. nov., Mediterraneibacter flintii sp. nov. and Owariibacterium komagatae gen. nov., sp. nov., isolated from human faeces.</title>
        <authorList>
            <person name="Hamaguchi T."/>
            <person name="Ohara M."/>
            <person name="Hisatomi A."/>
            <person name="Sekiguchi K."/>
            <person name="Takeda J.I."/>
            <person name="Ueyama J."/>
            <person name="Ito M."/>
            <person name="Nishiwaki H."/>
            <person name="Ogi T."/>
            <person name="Hirayama M."/>
            <person name="Ohkuma M."/>
            <person name="Sakamoto M."/>
            <person name="Ohno K."/>
        </authorList>
    </citation>
    <scope>NUCLEOTIDE SEQUENCE [LARGE SCALE GENOMIC DNA]</scope>
    <source>
        <strain evidence="8 9">13CB8C</strain>
    </source>
</reference>
<proteinExistence type="inferred from homology"/>
<dbReference type="EMBL" id="BAAFSG010000001">
    <property type="protein sequence ID" value="GAB1253024.1"/>
    <property type="molecule type" value="Genomic_DNA"/>
</dbReference>
<dbReference type="InterPro" id="IPR005498">
    <property type="entry name" value="T4SS_VirB10/TraB/TrbI"/>
</dbReference>
<evidence type="ECO:0000256" key="1">
    <source>
        <dbReference type="ARBA" id="ARBA00004167"/>
    </source>
</evidence>
<keyword evidence="5 7" id="KW-0472">Membrane</keyword>
<gene>
    <name evidence="8" type="ORF">Defa_05110</name>
</gene>
<evidence type="ECO:0000256" key="6">
    <source>
        <dbReference type="SAM" id="MobiDB-lite"/>
    </source>
</evidence>
<organism evidence="8 9">
    <name type="scientific">Desulfovibrio falkowii</name>
    <dbReference type="NCBI Taxonomy" id="3136602"/>
    <lineage>
        <taxon>Bacteria</taxon>
        <taxon>Pseudomonadati</taxon>
        <taxon>Thermodesulfobacteriota</taxon>
        <taxon>Desulfovibrionia</taxon>
        <taxon>Desulfovibrionales</taxon>
        <taxon>Desulfovibrionaceae</taxon>
        <taxon>Desulfovibrio</taxon>
    </lineage>
</organism>
<dbReference type="Proteomes" id="UP001628192">
    <property type="component" value="Unassembled WGS sequence"/>
</dbReference>
<dbReference type="CDD" id="cd16429">
    <property type="entry name" value="VirB10"/>
    <property type="match status" value="1"/>
</dbReference>
<evidence type="ECO:0000256" key="2">
    <source>
        <dbReference type="ARBA" id="ARBA00010265"/>
    </source>
</evidence>
<sequence>MSLLPTESPNGFEPPKAKVVRMNSKVVLVIVAILSGMVSILVYSIFDVSKGNETQQNQQKERAAQTDNLPLTEGAPSSSGLATAKPVANLPTIGEPQESPTQKPMTPEEEARRRDLEQIRRMKAQMHLAALQAPLAVTISMENRRPDSVVTRQNISPSEGARTASSSESSSEQYDASDRRDKEAFLDTRSRRADEWTLGHQRQAGARCEIKTGTVIPGIMLTGVNSDLPGKIIGQVSQNVYDTATGRLLLIPQGSRLLGVYDSRVAVGQDRVLIAWNRIIFPDGSSITIDSMPGTDQTGYGGVEDQVNNHYFRIFGSAMIMSLISGGTAYAVDSLRPESSSNSNQNPTLRDEMGTALATQLGQASLQLLQQNVNIKPTLEIRPGFRFNIVLIKDLVFEAPYAPMR</sequence>
<dbReference type="Gene3D" id="2.40.128.260">
    <property type="entry name" value="Type IV secretion system, VirB10/TraB/TrbI"/>
    <property type="match status" value="1"/>
</dbReference>
<comment type="similarity">
    <text evidence="2">Belongs to the TrbI/VirB10 family.</text>
</comment>
<feature type="transmembrane region" description="Helical" evidence="7">
    <location>
        <begin position="26"/>
        <end position="46"/>
    </location>
</feature>
<dbReference type="Pfam" id="PF03743">
    <property type="entry name" value="TrbI"/>
    <property type="match status" value="1"/>
</dbReference>
<evidence type="ECO:0008006" key="10">
    <source>
        <dbReference type="Google" id="ProtNLM"/>
    </source>
</evidence>
<evidence type="ECO:0000256" key="7">
    <source>
        <dbReference type="SAM" id="Phobius"/>
    </source>
</evidence>
<comment type="caution">
    <text evidence="8">The sequence shown here is derived from an EMBL/GenBank/DDBJ whole genome shotgun (WGS) entry which is preliminary data.</text>
</comment>
<evidence type="ECO:0000256" key="5">
    <source>
        <dbReference type="ARBA" id="ARBA00023136"/>
    </source>
</evidence>
<evidence type="ECO:0000313" key="9">
    <source>
        <dbReference type="Proteomes" id="UP001628192"/>
    </source>
</evidence>
<dbReference type="InterPro" id="IPR042217">
    <property type="entry name" value="T4SS_VirB10/TrbI"/>
</dbReference>
<feature type="region of interest" description="Disordered" evidence="6">
    <location>
        <begin position="56"/>
        <end position="112"/>
    </location>
</feature>
<accession>A0ABQ0E5K7</accession>
<feature type="region of interest" description="Disordered" evidence="6">
    <location>
        <begin position="147"/>
        <end position="182"/>
    </location>
</feature>
<name>A0ABQ0E5K7_9BACT</name>
<evidence type="ECO:0000313" key="8">
    <source>
        <dbReference type="EMBL" id="GAB1253024.1"/>
    </source>
</evidence>